<reference evidence="1" key="1">
    <citation type="submission" date="2021-06" db="EMBL/GenBank/DDBJ databases">
        <authorList>
            <person name="Kallberg Y."/>
            <person name="Tangrot J."/>
            <person name="Rosling A."/>
        </authorList>
    </citation>
    <scope>NUCLEOTIDE SEQUENCE</scope>
    <source>
        <strain evidence="1">UK204</strain>
    </source>
</reference>
<name>A0A9N9INC2_9GLOM</name>
<evidence type="ECO:0000313" key="2">
    <source>
        <dbReference type="Proteomes" id="UP000789570"/>
    </source>
</evidence>
<gene>
    <name evidence="1" type="ORF">FCALED_LOCUS15803</name>
</gene>
<dbReference type="Proteomes" id="UP000789570">
    <property type="component" value="Unassembled WGS sequence"/>
</dbReference>
<accession>A0A9N9INC2</accession>
<organism evidence="1 2">
    <name type="scientific">Funneliformis caledonium</name>
    <dbReference type="NCBI Taxonomy" id="1117310"/>
    <lineage>
        <taxon>Eukaryota</taxon>
        <taxon>Fungi</taxon>
        <taxon>Fungi incertae sedis</taxon>
        <taxon>Mucoromycota</taxon>
        <taxon>Glomeromycotina</taxon>
        <taxon>Glomeromycetes</taxon>
        <taxon>Glomerales</taxon>
        <taxon>Glomeraceae</taxon>
        <taxon>Funneliformis</taxon>
    </lineage>
</organism>
<dbReference type="EMBL" id="CAJVPQ010015776">
    <property type="protein sequence ID" value="CAG8743667.1"/>
    <property type="molecule type" value="Genomic_DNA"/>
</dbReference>
<feature type="non-terminal residue" evidence="1">
    <location>
        <position position="47"/>
    </location>
</feature>
<evidence type="ECO:0000313" key="1">
    <source>
        <dbReference type="EMBL" id="CAG8743667.1"/>
    </source>
</evidence>
<comment type="caution">
    <text evidence="1">The sequence shown here is derived from an EMBL/GenBank/DDBJ whole genome shotgun (WGS) entry which is preliminary data.</text>
</comment>
<protein>
    <submittedName>
        <fullName evidence="1">13480_t:CDS:1</fullName>
    </submittedName>
</protein>
<keyword evidence="2" id="KW-1185">Reference proteome</keyword>
<proteinExistence type="predicted"/>
<dbReference type="AlphaFoldDB" id="A0A9N9INC2"/>
<sequence>MINEQEFSSTDYFDFDEAEMYDESFLSFNQNDQVSTRSISPTLPSNA</sequence>